<proteinExistence type="predicted"/>
<name>W5SRR2_9SPIR</name>
<dbReference type="EMBL" id="CP004335">
    <property type="protein sequence ID" value="AHH07756.1"/>
    <property type="molecule type" value="Genomic_DNA"/>
</dbReference>
<reference evidence="1" key="1">
    <citation type="submission" date="2013-02" db="EMBL/GenBank/DDBJ databases">
        <title>Comparative genomics of Borrelia species.</title>
        <authorList>
            <person name="Schwan T.G."/>
            <person name="Raffel S.J."/>
            <person name="Porcella S.F."/>
        </authorList>
    </citation>
    <scope>NUCLEOTIDE SEQUENCE</scope>
    <source>
        <strain evidence="1">DOU</strain>
        <plasmid evidence="1">unnamed</plasmid>
    </source>
</reference>
<organism evidence="1">
    <name type="scientific">Borrelia crocidurae DOU</name>
    <dbReference type="NCBI Taxonomy" id="1293575"/>
    <lineage>
        <taxon>Bacteria</taxon>
        <taxon>Pseudomonadati</taxon>
        <taxon>Spirochaetota</taxon>
        <taxon>Spirochaetia</taxon>
        <taxon>Spirochaetales</taxon>
        <taxon>Borreliaceae</taxon>
        <taxon>Borrelia</taxon>
    </lineage>
</organism>
<sequence>MTANMLHNKDKAYFFNVLSICTNIYNKLNIFH</sequence>
<geneLocation type="plasmid" evidence="1">
    <name>unnamed</name>
</geneLocation>
<protein>
    <submittedName>
        <fullName evidence="1">Uncharacterized protein</fullName>
    </submittedName>
</protein>
<dbReference type="AlphaFoldDB" id="W5SRR2"/>
<dbReference type="HOGENOM" id="CLU_3388349_0_0_12"/>
<evidence type="ECO:0000313" key="1">
    <source>
        <dbReference type="EMBL" id="AHH07756.1"/>
    </source>
</evidence>
<accession>W5SRR2</accession>
<keyword evidence="1" id="KW-0614">Plasmid</keyword>
<gene>
    <name evidence="1" type="ORF">BCD_1690</name>
</gene>